<dbReference type="EMBL" id="AGZS01000001">
    <property type="protein sequence ID" value="EJD65694.1"/>
    <property type="molecule type" value="Genomic_DNA"/>
</dbReference>
<sequence length="98" mass="10186">MGDLATGAKQVIASSADGASTARGCLKGAEGYTMFSLTELAADDSNSAARAHDAMSPVVDRVLEEYRKAIISDDAAIGVIVDKLTEADRKTANQILGR</sequence>
<dbReference type="RefSeq" id="WP_007147525.1">
    <property type="nucleotide sequence ID" value="NZ_AKCI01000001.1"/>
</dbReference>
<dbReference type="HOGENOM" id="CLU_2332055_0_0_11"/>
<reference evidence="1 2" key="1">
    <citation type="submission" date="2012-01" db="EMBL/GenBank/DDBJ databases">
        <title>The Genome Sequence of Scardovia wiggsiae F0424.</title>
        <authorList>
            <consortium name="The Broad Institute Genome Sequencing Platform"/>
            <person name="Earl A."/>
            <person name="Ward D."/>
            <person name="Feldgarden M."/>
            <person name="Gevers D."/>
            <person name="Izard J."/>
            <person name="Ganesan A."/>
            <person name="Baranova O.V."/>
            <person name="Blanton J.M."/>
            <person name="Tanner A.C."/>
            <person name="Mathney J."/>
            <person name="Dewhirst F.E."/>
            <person name="Young S.K."/>
            <person name="Zeng Q."/>
            <person name="Gargeya S."/>
            <person name="Fitzgerald M."/>
            <person name="Haas B."/>
            <person name="Abouelleil A."/>
            <person name="Alvarado L."/>
            <person name="Arachchi H.M."/>
            <person name="Berlin A."/>
            <person name="Chapman S.B."/>
            <person name="Gearin G."/>
            <person name="Goldberg J."/>
            <person name="Griggs A."/>
            <person name="Gujja S."/>
            <person name="Hansen M."/>
            <person name="Heiman D."/>
            <person name="Howarth C."/>
            <person name="Larimer J."/>
            <person name="Lui A."/>
            <person name="MacDonald P.J.P."/>
            <person name="McCowen C."/>
            <person name="Montmayeur A."/>
            <person name="Murphy C."/>
            <person name="Neiman D."/>
            <person name="Pearson M."/>
            <person name="Priest M."/>
            <person name="Roberts A."/>
            <person name="Saif S."/>
            <person name="Shea T."/>
            <person name="Sisk P."/>
            <person name="Stolte C."/>
            <person name="Sykes S."/>
            <person name="Wortman J."/>
            <person name="Nusbaum C."/>
            <person name="Birren B."/>
        </authorList>
    </citation>
    <scope>NUCLEOTIDE SEQUENCE [LARGE SCALE GENOMIC DNA]</scope>
    <source>
        <strain evidence="1 2">F0424</strain>
    </source>
</reference>
<dbReference type="Proteomes" id="UP000006415">
    <property type="component" value="Unassembled WGS sequence"/>
</dbReference>
<organism evidence="1 2">
    <name type="scientific">Scardovia wiggsiae F0424</name>
    <dbReference type="NCBI Taxonomy" id="857290"/>
    <lineage>
        <taxon>Bacteria</taxon>
        <taxon>Bacillati</taxon>
        <taxon>Actinomycetota</taxon>
        <taxon>Actinomycetes</taxon>
        <taxon>Bifidobacteriales</taxon>
        <taxon>Bifidobacteriaceae</taxon>
        <taxon>Scardovia</taxon>
    </lineage>
</organism>
<evidence type="ECO:0000313" key="2">
    <source>
        <dbReference type="Proteomes" id="UP000006415"/>
    </source>
</evidence>
<name>J0X1H4_9BIFI</name>
<gene>
    <name evidence="1" type="ORF">HMPREF9156_00458</name>
</gene>
<keyword evidence="2" id="KW-1185">Reference proteome</keyword>
<accession>J0X1H4</accession>
<evidence type="ECO:0000313" key="1">
    <source>
        <dbReference type="EMBL" id="EJD65694.1"/>
    </source>
</evidence>
<dbReference type="STRING" id="857290.HMPREF9156_00458"/>
<comment type="caution">
    <text evidence="1">The sequence shown here is derived from an EMBL/GenBank/DDBJ whole genome shotgun (WGS) entry which is preliminary data.</text>
</comment>
<dbReference type="AlphaFoldDB" id="J0X1H4"/>
<proteinExistence type="predicted"/>
<protein>
    <submittedName>
        <fullName evidence="1">Uncharacterized protein</fullName>
    </submittedName>
</protein>